<reference evidence="1" key="1">
    <citation type="journal article" date="2015" name="Nature">
        <title>Complex archaea that bridge the gap between prokaryotes and eukaryotes.</title>
        <authorList>
            <person name="Spang A."/>
            <person name="Saw J.H."/>
            <person name="Jorgensen S.L."/>
            <person name="Zaremba-Niedzwiedzka K."/>
            <person name="Martijn J."/>
            <person name="Lind A.E."/>
            <person name="van Eijk R."/>
            <person name="Schleper C."/>
            <person name="Guy L."/>
            <person name="Ettema T.J."/>
        </authorList>
    </citation>
    <scope>NUCLEOTIDE SEQUENCE</scope>
</reference>
<proteinExistence type="predicted"/>
<sequence length="37" mass="4021">MISIERARQQARDLIAVGDPHRGIVITSTPFKLGCLG</sequence>
<protein>
    <submittedName>
        <fullName evidence="1">Uncharacterized protein</fullName>
    </submittedName>
</protein>
<organism evidence="1">
    <name type="scientific">marine sediment metagenome</name>
    <dbReference type="NCBI Taxonomy" id="412755"/>
    <lineage>
        <taxon>unclassified sequences</taxon>
        <taxon>metagenomes</taxon>
        <taxon>ecological metagenomes</taxon>
    </lineage>
</organism>
<dbReference type="AlphaFoldDB" id="A0A0F9NT74"/>
<feature type="non-terminal residue" evidence="1">
    <location>
        <position position="37"/>
    </location>
</feature>
<dbReference type="EMBL" id="LAZR01003034">
    <property type="protein sequence ID" value="KKN22735.1"/>
    <property type="molecule type" value="Genomic_DNA"/>
</dbReference>
<accession>A0A0F9NT74</accession>
<evidence type="ECO:0000313" key="1">
    <source>
        <dbReference type="EMBL" id="KKN22735.1"/>
    </source>
</evidence>
<gene>
    <name evidence="1" type="ORF">LCGC14_0911960</name>
</gene>
<comment type="caution">
    <text evidence="1">The sequence shown here is derived from an EMBL/GenBank/DDBJ whole genome shotgun (WGS) entry which is preliminary data.</text>
</comment>
<name>A0A0F9NT74_9ZZZZ</name>